<dbReference type="PANTHER" id="PTHR46929">
    <property type="entry name" value="EXPRESSED PROTEIN"/>
    <property type="match status" value="1"/>
</dbReference>
<evidence type="ECO:0000313" key="3">
    <source>
        <dbReference type="Proteomes" id="UP000027195"/>
    </source>
</evidence>
<dbReference type="OrthoDB" id="3255758at2759"/>
<protein>
    <recommendedName>
        <fullName evidence="1">Myb/SANT-like domain-containing protein</fullName>
    </recommendedName>
</protein>
<gene>
    <name evidence="2" type="ORF">BOTBODRAFT_45272</name>
</gene>
<dbReference type="AlphaFoldDB" id="A0A067MF88"/>
<sequence>MSLPKQPAQTKRTRAPPVYWNLAEEALLIDTLLHQREQGMQAESGWKPAVWQIAVDALRDAYPKEQQKEICHCKTRWQHLKDEYRVVKTLREQSGFSWDEDVQIVTAPDDVWDYYLAANSKAKLYCKKPFPFYDEITILVEGILAMGSGTVHVGASSDSLNQGDNVSLELQF</sequence>
<dbReference type="EMBL" id="KL198044">
    <property type="protein sequence ID" value="KDQ13310.1"/>
    <property type="molecule type" value="Genomic_DNA"/>
</dbReference>
<organism evidence="2 3">
    <name type="scientific">Botryobasidium botryosum (strain FD-172 SS1)</name>
    <dbReference type="NCBI Taxonomy" id="930990"/>
    <lineage>
        <taxon>Eukaryota</taxon>
        <taxon>Fungi</taxon>
        <taxon>Dikarya</taxon>
        <taxon>Basidiomycota</taxon>
        <taxon>Agaricomycotina</taxon>
        <taxon>Agaricomycetes</taxon>
        <taxon>Cantharellales</taxon>
        <taxon>Botryobasidiaceae</taxon>
        <taxon>Botryobasidium</taxon>
    </lineage>
</organism>
<dbReference type="PANTHER" id="PTHR46929:SF3">
    <property type="entry name" value="MYB_SANT-LIKE DOMAIN-CONTAINING PROTEIN"/>
    <property type="match status" value="1"/>
</dbReference>
<name>A0A067MF88_BOTB1</name>
<dbReference type="HOGENOM" id="CLU_082499_1_2_1"/>
<dbReference type="Proteomes" id="UP000027195">
    <property type="component" value="Unassembled WGS sequence"/>
</dbReference>
<evidence type="ECO:0000313" key="2">
    <source>
        <dbReference type="EMBL" id="KDQ13310.1"/>
    </source>
</evidence>
<accession>A0A067MF88</accession>
<proteinExistence type="predicted"/>
<keyword evidence="3" id="KW-1185">Reference proteome</keyword>
<feature type="domain" description="Myb/SANT-like" evidence="1">
    <location>
        <begin position="19"/>
        <end position="115"/>
    </location>
</feature>
<reference evidence="3" key="1">
    <citation type="journal article" date="2014" name="Proc. Natl. Acad. Sci. U.S.A.">
        <title>Extensive sampling of basidiomycete genomes demonstrates inadequacy of the white-rot/brown-rot paradigm for wood decay fungi.</title>
        <authorList>
            <person name="Riley R."/>
            <person name="Salamov A.A."/>
            <person name="Brown D.W."/>
            <person name="Nagy L.G."/>
            <person name="Floudas D."/>
            <person name="Held B.W."/>
            <person name="Levasseur A."/>
            <person name="Lombard V."/>
            <person name="Morin E."/>
            <person name="Otillar R."/>
            <person name="Lindquist E.A."/>
            <person name="Sun H."/>
            <person name="LaButti K.M."/>
            <person name="Schmutz J."/>
            <person name="Jabbour D."/>
            <person name="Luo H."/>
            <person name="Baker S.E."/>
            <person name="Pisabarro A.G."/>
            <person name="Walton J.D."/>
            <person name="Blanchette R.A."/>
            <person name="Henrissat B."/>
            <person name="Martin F."/>
            <person name="Cullen D."/>
            <person name="Hibbett D.S."/>
            <person name="Grigoriev I.V."/>
        </authorList>
    </citation>
    <scope>NUCLEOTIDE SEQUENCE [LARGE SCALE GENOMIC DNA]</scope>
    <source>
        <strain evidence="3">FD-172 SS1</strain>
    </source>
</reference>
<dbReference type="STRING" id="930990.A0A067MF88"/>
<dbReference type="InterPro" id="IPR024752">
    <property type="entry name" value="Myb/SANT-like_dom"/>
</dbReference>
<dbReference type="Pfam" id="PF12776">
    <property type="entry name" value="Myb_DNA-bind_3"/>
    <property type="match status" value="1"/>
</dbReference>
<dbReference type="InParanoid" id="A0A067MF88"/>
<evidence type="ECO:0000259" key="1">
    <source>
        <dbReference type="Pfam" id="PF12776"/>
    </source>
</evidence>